<dbReference type="SMART" id="SM00382">
    <property type="entry name" value="AAA"/>
    <property type="match status" value="1"/>
</dbReference>
<keyword evidence="5 11" id="KW-0238">DNA-binding</keyword>
<organism evidence="11 12">
    <name type="scientific">Bradyrhizobium daqingense</name>
    <dbReference type="NCBI Taxonomy" id="993502"/>
    <lineage>
        <taxon>Bacteria</taxon>
        <taxon>Pseudomonadati</taxon>
        <taxon>Pseudomonadota</taxon>
        <taxon>Alphaproteobacteria</taxon>
        <taxon>Hyphomicrobiales</taxon>
        <taxon>Nitrobacteraceae</taxon>
        <taxon>Bradyrhizobium</taxon>
    </lineage>
</organism>
<evidence type="ECO:0000256" key="5">
    <source>
        <dbReference type="ARBA" id="ARBA00023125"/>
    </source>
</evidence>
<evidence type="ECO:0000256" key="1">
    <source>
        <dbReference type="ARBA" id="ARBA00022741"/>
    </source>
</evidence>
<keyword evidence="6" id="KW-0010">Activator</keyword>
<dbReference type="AlphaFoldDB" id="A0A562L2X8"/>
<evidence type="ECO:0000313" key="11">
    <source>
        <dbReference type="EMBL" id="TWI02010.1"/>
    </source>
</evidence>
<evidence type="ECO:0000256" key="7">
    <source>
        <dbReference type="ARBA" id="ARBA00023163"/>
    </source>
</evidence>
<dbReference type="Proteomes" id="UP000317176">
    <property type="component" value="Unassembled WGS sequence"/>
</dbReference>
<feature type="domain" description="Sigma-54 factor interaction" evidence="9">
    <location>
        <begin position="214"/>
        <end position="443"/>
    </location>
</feature>
<evidence type="ECO:0000256" key="6">
    <source>
        <dbReference type="ARBA" id="ARBA00023159"/>
    </source>
</evidence>
<keyword evidence="3" id="KW-0902">Two-component regulatory system</keyword>
<evidence type="ECO:0000313" key="12">
    <source>
        <dbReference type="Proteomes" id="UP000317176"/>
    </source>
</evidence>
<dbReference type="EMBL" id="VLKL01000012">
    <property type="protein sequence ID" value="TWI02010.1"/>
    <property type="molecule type" value="Genomic_DNA"/>
</dbReference>
<keyword evidence="4" id="KW-0805">Transcription regulation</keyword>
<dbReference type="InterPro" id="IPR025944">
    <property type="entry name" value="Sigma_54_int_dom_CS"/>
</dbReference>
<dbReference type="Pfam" id="PF02954">
    <property type="entry name" value="HTH_8"/>
    <property type="match status" value="1"/>
</dbReference>
<keyword evidence="8" id="KW-0597">Phosphoprotein</keyword>
<keyword evidence="12" id="KW-1185">Reference proteome</keyword>
<dbReference type="Gene3D" id="1.10.10.60">
    <property type="entry name" value="Homeodomain-like"/>
    <property type="match status" value="1"/>
</dbReference>
<dbReference type="PANTHER" id="PTHR32071:SF91">
    <property type="entry name" value="TUNGSTATE-RESPONSIVE TWO COMPONENT SIGMA54-DEPENDENT SIGNAL TRANSDUCTION SYSTEM RESPONSE REGULATOR FIS FAMILY"/>
    <property type="match status" value="1"/>
</dbReference>
<gene>
    <name evidence="11" type="ORF">IQ17_04369</name>
</gene>
<dbReference type="InterPro" id="IPR003593">
    <property type="entry name" value="AAA+_ATPase"/>
</dbReference>
<dbReference type="InterPro" id="IPR011006">
    <property type="entry name" value="CheY-like_superfamily"/>
</dbReference>
<dbReference type="GO" id="GO:0000160">
    <property type="term" value="P:phosphorelay signal transduction system"/>
    <property type="evidence" value="ECO:0007669"/>
    <property type="project" value="UniProtKB-KW"/>
</dbReference>
<dbReference type="Gene3D" id="1.10.8.60">
    <property type="match status" value="1"/>
</dbReference>
<dbReference type="InterPro" id="IPR025943">
    <property type="entry name" value="Sigma_54_int_dom_ATP-bd_2"/>
</dbReference>
<feature type="domain" description="Response regulatory" evidence="10">
    <location>
        <begin position="71"/>
        <end position="185"/>
    </location>
</feature>
<dbReference type="PROSITE" id="PS50045">
    <property type="entry name" value="SIGMA54_INTERACT_4"/>
    <property type="match status" value="1"/>
</dbReference>
<dbReference type="SUPFAM" id="SSF52172">
    <property type="entry name" value="CheY-like"/>
    <property type="match status" value="1"/>
</dbReference>
<dbReference type="InterPro" id="IPR058031">
    <property type="entry name" value="AAA_lid_NorR"/>
</dbReference>
<dbReference type="SUPFAM" id="SSF52540">
    <property type="entry name" value="P-loop containing nucleoside triphosphate hydrolases"/>
    <property type="match status" value="1"/>
</dbReference>
<dbReference type="Gene3D" id="3.40.50.2300">
    <property type="match status" value="1"/>
</dbReference>
<dbReference type="SUPFAM" id="SSF46689">
    <property type="entry name" value="Homeodomain-like"/>
    <property type="match status" value="1"/>
</dbReference>
<dbReference type="InterPro" id="IPR009057">
    <property type="entry name" value="Homeodomain-like_sf"/>
</dbReference>
<proteinExistence type="predicted"/>
<evidence type="ECO:0000259" key="9">
    <source>
        <dbReference type="PROSITE" id="PS50045"/>
    </source>
</evidence>
<dbReference type="Gene3D" id="3.40.50.300">
    <property type="entry name" value="P-loop containing nucleotide triphosphate hydrolases"/>
    <property type="match status" value="1"/>
</dbReference>
<dbReference type="GO" id="GO:0005524">
    <property type="term" value="F:ATP binding"/>
    <property type="evidence" value="ECO:0007669"/>
    <property type="project" value="UniProtKB-KW"/>
</dbReference>
<feature type="modified residue" description="4-aspartylphosphate" evidence="8">
    <location>
        <position position="120"/>
    </location>
</feature>
<keyword evidence="2" id="KW-0067">ATP-binding</keyword>
<dbReference type="FunFam" id="3.40.50.300:FF:000006">
    <property type="entry name" value="DNA-binding transcriptional regulator NtrC"/>
    <property type="match status" value="1"/>
</dbReference>
<dbReference type="InterPro" id="IPR001789">
    <property type="entry name" value="Sig_transdc_resp-reg_receiver"/>
</dbReference>
<dbReference type="GO" id="GO:0043565">
    <property type="term" value="F:sequence-specific DNA binding"/>
    <property type="evidence" value="ECO:0007669"/>
    <property type="project" value="InterPro"/>
</dbReference>
<evidence type="ECO:0000256" key="4">
    <source>
        <dbReference type="ARBA" id="ARBA00023015"/>
    </source>
</evidence>
<dbReference type="CDD" id="cd00156">
    <property type="entry name" value="REC"/>
    <property type="match status" value="1"/>
</dbReference>
<dbReference type="Pfam" id="PF25601">
    <property type="entry name" value="AAA_lid_14"/>
    <property type="match status" value="1"/>
</dbReference>
<dbReference type="Pfam" id="PF00072">
    <property type="entry name" value="Response_reg"/>
    <property type="match status" value="1"/>
</dbReference>
<evidence type="ECO:0000256" key="3">
    <source>
        <dbReference type="ARBA" id="ARBA00023012"/>
    </source>
</evidence>
<reference evidence="11 12" key="1">
    <citation type="journal article" date="2015" name="Stand. Genomic Sci.">
        <title>Genomic Encyclopedia of Bacterial and Archaeal Type Strains, Phase III: the genomes of soil and plant-associated and newly described type strains.</title>
        <authorList>
            <person name="Whitman W.B."/>
            <person name="Woyke T."/>
            <person name="Klenk H.P."/>
            <person name="Zhou Y."/>
            <person name="Lilburn T.G."/>
            <person name="Beck B.J."/>
            <person name="De Vos P."/>
            <person name="Vandamme P."/>
            <person name="Eisen J.A."/>
            <person name="Garrity G."/>
            <person name="Hugenholtz P."/>
            <person name="Kyrpides N.C."/>
        </authorList>
    </citation>
    <scope>NUCLEOTIDE SEQUENCE [LARGE SCALE GENOMIC DNA]</scope>
    <source>
        <strain evidence="11 12">CGMCC 1.10947</strain>
    </source>
</reference>
<dbReference type="InterPro" id="IPR027417">
    <property type="entry name" value="P-loop_NTPase"/>
</dbReference>
<dbReference type="PRINTS" id="PR01590">
    <property type="entry name" value="HTHFIS"/>
</dbReference>
<evidence type="ECO:0000259" key="10">
    <source>
        <dbReference type="PROSITE" id="PS50110"/>
    </source>
</evidence>
<comment type="caution">
    <text evidence="11">The sequence shown here is derived from an EMBL/GenBank/DDBJ whole genome shotgun (WGS) entry which is preliminary data.</text>
</comment>
<dbReference type="PROSITE" id="PS50110">
    <property type="entry name" value="RESPONSE_REGULATORY"/>
    <property type="match status" value="1"/>
</dbReference>
<keyword evidence="1" id="KW-0547">Nucleotide-binding</keyword>
<dbReference type="Pfam" id="PF00158">
    <property type="entry name" value="Sigma54_activat"/>
    <property type="match status" value="1"/>
</dbReference>
<name>A0A562L2X8_9BRAD</name>
<dbReference type="PROSITE" id="PS00688">
    <property type="entry name" value="SIGMA54_INTERACT_3"/>
    <property type="match status" value="1"/>
</dbReference>
<dbReference type="PANTHER" id="PTHR32071">
    <property type="entry name" value="TRANSCRIPTIONAL REGULATORY PROTEIN"/>
    <property type="match status" value="1"/>
</dbReference>
<accession>A0A562L2X8</accession>
<dbReference type="SMART" id="SM00448">
    <property type="entry name" value="REC"/>
    <property type="match status" value="1"/>
</dbReference>
<protein>
    <submittedName>
        <fullName evidence="11">DNA-binding NtrC family response regulator</fullName>
    </submittedName>
</protein>
<dbReference type="PROSITE" id="PS00676">
    <property type="entry name" value="SIGMA54_INTERACT_2"/>
    <property type="match status" value="1"/>
</dbReference>
<dbReference type="GO" id="GO:0006355">
    <property type="term" value="P:regulation of DNA-templated transcription"/>
    <property type="evidence" value="ECO:0007669"/>
    <property type="project" value="InterPro"/>
</dbReference>
<evidence type="ECO:0000256" key="2">
    <source>
        <dbReference type="ARBA" id="ARBA00022840"/>
    </source>
</evidence>
<dbReference type="InterPro" id="IPR002078">
    <property type="entry name" value="Sigma_54_int"/>
</dbReference>
<dbReference type="CDD" id="cd00009">
    <property type="entry name" value="AAA"/>
    <property type="match status" value="1"/>
</dbReference>
<sequence>MLGPRRKRPELRCNAKGAVYAVDDLKPKTSGMTFSTTRASAAATPAVGREPTAKLGKTAAGPEFSALAQAAILIVDDEPGMRNFLVRTLAPRCKLVDEAADTDQASRKLDSNRYDVVILDNIMPGKNGVDWLAEQRAVGFFADAILITAYANLDTAIQALRAGAADFVLKPFRSNQILNAVARCLDRVRLQRENYVLRYALRASSDRTFLRDNLIGQSAATLRVRETIARVAGLPTSILLTGESGTGKEVAARSIHSLSDRADKPFVPVNCAAIPPDMIEAELFGHIKGAFTGADSGREGLFLYAHGGTLFLDEIGELPLPMQSKLLRVLEDRRVRPVGSEREVPVDLRFIFATNAELQKEVERGRFRADLFYRLNVMQIRLPLLKDRGDDVLELAAIFMSKLSVQLGMPPVPIDASVRTALASYDWPGNVRELRNLIERTLILGAFPDDFAGSRTDGQSAPADSLAELERRHILGVLKEVNGNREEAARRLGISRKTIDRKCALWDV</sequence>
<dbReference type="InterPro" id="IPR002197">
    <property type="entry name" value="HTH_Fis"/>
</dbReference>
<evidence type="ECO:0000256" key="8">
    <source>
        <dbReference type="PROSITE-ProRule" id="PRU00169"/>
    </source>
</evidence>
<keyword evidence="7" id="KW-0804">Transcription</keyword>